<evidence type="ECO:0000256" key="1">
    <source>
        <dbReference type="ARBA" id="ARBA00005437"/>
    </source>
</evidence>
<organism evidence="2 3">
    <name type="scientific">Artemisia annua</name>
    <name type="common">Sweet wormwood</name>
    <dbReference type="NCBI Taxonomy" id="35608"/>
    <lineage>
        <taxon>Eukaryota</taxon>
        <taxon>Viridiplantae</taxon>
        <taxon>Streptophyta</taxon>
        <taxon>Embryophyta</taxon>
        <taxon>Tracheophyta</taxon>
        <taxon>Spermatophyta</taxon>
        <taxon>Magnoliopsida</taxon>
        <taxon>eudicotyledons</taxon>
        <taxon>Gunneridae</taxon>
        <taxon>Pentapetalae</taxon>
        <taxon>asterids</taxon>
        <taxon>campanulids</taxon>
        <taxon>Asterales</taxon>
        <taxon>Asteraceae</taxon>
        <taxon>Asteroideae</taxon>
        <taxon>Anthemideae</taxon>
        <taxon>Artemisiinae</taxon>
        <taxon>Artemisia</taxon>
    </lineage>
</organism>
<dbReference type="InterPro" id="IPR038595">
    <property type="entry name" value="LOR_sf"/>
</dbReference>
<name>A0A2U1NUL6_ARTAN</name>
<evidence type="ECO:0000313" key="2">
    <source>
        <dbReference type="EMBL" id="PWA77202.1"/>
    </source>
</evidence>
<dbReference type="STRING" id="35608.A0A2U1NUL6"/>
<dbReference type="PANTHER" id="PTHR31087:SF22">
    <property type="entry name" value="PROTEIN LURP-ONE-RELATED 8"/>
    <property type="match status" value="1"/>
</dbReference>
<comment type="caution">
    <text evidence="2">The sequence shown here is derived from an EMBL/GenBank/DDBJ whole genome shotgun (WGS) entry which is preliminary data.</text>
</comment>
<accession>A0A2U1NUL6</accession>
<proteinExistence type="inferred from homology"/>
<comment type="similarity">
    <text evidence="1">Belongs to the LOR family.</text>
</comment>
<evidence type="ECO:0000313" key="3">
    <source>
        <dbReference type="Proteomes" id="UP000245207"/>
    </source>
</evidence>
<reference evidence="2 3" key="1">
    <citation type="journal article" date="2018" name="Mol. Plant">
        <title>The genome of Artemisia annua provides insight into the evolution of Asteraceae family and artemisinin biosynthesis.</title>
        <authorList>
            <person name="Shen Q."/>
            <person name="Zhang L."/>
            <person name="Liao Z."/>
            <person name="Wang S."/>
            <person name="Yan T."/>
            <person name="Shi P."/>
            <person name="Liu M."/>
            <person name="Fu X."/>
            <person name="Pan Q."/>
            <person name="Wang Y."/>
            <person name="Lv Z."/>
            <person name="Lu X."/>
            <person name="Zhang F."/>
            <person name="Jiang W."/>
            <person name="Ma Y."/>
            <person name="Chen M."/>
            <person name="Hao X."/>
            <person name="Li L."/>
            <person name="Tang Y."/>
            <person name="Lv G."/>
            <person name="Zhou Y."/>
            <person name="Sun X."/>
            <person name="Brodelius P.E."/>
            <person name="Rose J.K.C."/>
            <person name="Tang K."/>
        </authorList>
    </citation>
    <scope>NUCLEOTIDE SEQUENCE [LARGE SCALE GENOMIC DNA]</scope>
    <source>
        <strain evidence="3">cv. Huhao1</strain>
        <tissue evidence="2">Leaf</tissue>
    </source>
</reference>
<protein>
    <submittedName>
        <fullName evidence="2">LURP1-like domain-containing protein</fullName>
    </submittedName>
</protein>
<dbReference type="OrthoDB" id="748129at2759"/>
<dbReference type="Pfam" id="PF04525">
    <property type="entry name" value="LOR"/>
    <property type="match status" value="1"/>
</dbReference>
<dbReference type="AlphaFoldDB" id="A0A2U1NUL6"/>
<dbReference type="EMBL" id="PKPP01002160">
    <property type="protein sequence ID" value="PWA77202.1"/>
    <property type="molecule type" value="Genomic_DNA"/>
</dbReference>
<dbReference type="SUPFAM" id="SSF54518">
    <property type="entry name" value="Tubby C-terminal domain-like"/>
    <property type="match status" value="1"/>
</dbReference>
<dbReference type="Gene3D" id="2.40.160.200">
    <property type="entry name" value="LURP1-related"/>
    <property type="match status" value="1"/>
</dbReference>
<sequence length="209" mass="23605">MTKVYPKTIIPIDGPSSTAKNPVVFTVWKKSLVFNCDGYTVYDSKGDLVFRVDNYVAGGNGEIVLMNAFGHALFTIQRKKLSLSDTWLMYEGETLAQPRLIVRKHLNRLNSKSLVYVSLAGSPLKFNNVGNNRDVIYEIERSYKHKCCVIYDDKRRCVAEIRRKEAKTGVSLGGDVFHLVVQPLIDRNVAMALVIVLDQMFGSSRHFLT</sequence>
<dbReference type="InterPro" id="IPR007612">
    <property type="entry name" value="LOR"/>
</dbReference>
<dbReference type="PANTHER" id="PTHR31087">
    <property type="match status" value="1"/>
</dbReference>
<gene>
    <name evidence="2" type="ORF">CTI12_AA226750</name>
</gene>
<dbReference type="Proteomes" id="UP000245207">
    <property type="component" value="Unassembled WGS sequence"/>
</dbReference>
<keyword evidence="3" id="KW-1185">Reference proteome</keyword>
<dbReference type="InterPro" id="IPR025659">
    <property type="entry name" value="Tubby-like_C"/>
</dbReference>